<feature type="transmembrane region" description="Helical" evidence="8">
    <location>
        <begin position="216"/>
        <end position="237"/>
    </location>
</feature>
<feature type="transmembrane region" description="Helical" evidence="8">
    <location>
        <begin position="176"/>
        <end position="195"/>
    </location>
</feature>
<evidence type="ECO:0000256" key="4">
    <source>
        <dbReference type="ARBA" id="ARBA00022519"/>
    </source>
</evidence>
<dbReference type="PANTHER" id="PTHR43266:SF10">
    <property type="entry name" value="BACILYSIN EXPORTER BACE-RELATED"/>
    <property type="match status" value="1"/>
</dbReference>
<dbReference type="InterPro" id="IPR011701">
    <property type="entry name" value="MFS"/>
</dbReference>
<protein>
    <submittedName>
        <fullName evidence="10">MFS transporter</fullName>
    </submittedName>
</protein>
<reference evidence="10" key="1">
    <citation type="journal article" date="2018" name="Genome Biol.">
        <title>SKESA: strategic k-mer extension for scrupulous assemblies.</title>
        <authorList>
            <person name="Souvorov A."/>
            <person name="Agarwala R."/>
            <person name="Lipman D.J."/>
        </authorList>
    </citation>
    <scope>NUCLEOTIDE SEQUENCE</scope>
    <source>
        <strain evidence="10">MA.SE08/24</strain>
    </source>
</reference>
<dbReference type="CDD" id="cd06173">
    <property type="entry name" value="MFS_MefA_like"/>
    <property type="match status" value="1"/>
</dbReference>
<sequence>MNRIKNWKKQFAVIYTGQAFSILGSAAVQFAVIWWLTIQTESAITLTIASLVAFLPNMLIGPFAGVWIDRYNRRTVMILADGLVAVSSIILGAAFLLVETPPIWFIYIVLFLRGLGNTFHGPAMQAAIPMFVPADMLTKAGGWGNMIQSISNMMGPVLGAALMSFLPISSIMIVDILGAAFAIVCLLFVIIPDITQTNEKMSVLSDMKQGFIAMKANKPLMAVFSPMLLMTILYMPLGSLFPLLA</sequence>
<organism evidence="10">
    <name type="scientific">Salmonella enterica</name>
    <name type="common">Salmonella choleraesuis</name>
    <dbReference type="NCBI Taxonomy" id="28901"/>
    <lineage>
        <taxon>Bacteria</taxon>
        <taxon>Pseudomonadati</taxon>
        <taxon>Pseudomonadota</taxon>
        <taxon>Gammaproteobacteria</taxon>
        <taxon>Enterobacterales</taxon>
        <taxon>Enterobacteriaceae</taxon>
        <taxon>Salmonella</taxon>
    </lineage>
</organism>
<evidence type="ECO:0000256" key="2">
    <source>
        <dbReference type="ARBA" id="ARBA00022448"/>
    </source>
</evidence>
<feature type="transmembrane region" description="Helical" evidence="8">
    <location>
        <begin position="12"/>
        <end position="37"/>
    </location>
</feature>
<dbReference type="PANTHER" id="PTHR43266">
    <property type="entry name" value="MACROLIDE-EFFLUX PROTEIN"/>
    <property type="match status" value="1"/>
</dbReference>
<evidence type="ECO:0000256" key="5">
    <source>
        <dbReference type="ARBA" id="ARBA00022692"/>
    </source>
</evidence>
<dbReference type="Gene3D" id="1.20.1250.20">
    <property type="entry name" value="MFS general substrate transporter like domains"/>
    <property type="match status" value="1"/>
</dbReference>
<reference evidence="10" key="2">
    <citation type="submission" date="2020-02" db="EMBL/GenBank/DDBJ databases">
        <authorList>
            <consortium name="NCBI Pathogen Detection Project"/>
        </authorList>
    </citation>
    <scope>NUCLEOTIDE SEQUENCE</scope>
    <source>
        <strain evidence="10">MA.SE08/24</strain>
    </source>
</reference>
<dbReference type="InterPro" id="IPR036259">
    <property type="entry name" value="MFS_trans_sf"/>
</dbReference>
<proteinExistence type="predicted"/>
<evidence type="ECO:0000313" key="10">
    <source>
        <dbReference type="EMBL" id="HAF4696598.1"/>
    </source>
</evidence>
<evidence type="ECO:0000256" key="7">
    <source>
        <dbReference type="ARBA" id="ARBA00023136"/>
    </source>
</evidence>
<evidence type="ECO:0000259" key="9">
    <source>
        <dbReference type="PROSITE" id="PS50850"/>
    </source>
</evidence>
<dbReference type="InterPro" id="IPR020846">
    <property type="entry name" value="MFS_dom"/>
</dbReference>
<keyword evidence="6 8" id="KW-1133">Transmembrane helix</keyword>
<evidence type="ECO:0000256" key="6">
    <source>
        <dbReference type="ARBA" id="ARBA00022989"/>
    </source>
</evidence>
<feature type="transmembrane region" description="Helical" evidence="8">
    <location>
        <begin position="104"/>
        <end position="132"/>
    </location>
</feature>
<dbReference type="AlphaFoldDB" id="A0A747XIE4"/>
<keyword evidence="2" id="KW-0813">Transport</keyword>
<keyword evidence="7 8" id="KW-0472">Membrane</keyword>
<dbReference type="SUPFAM" id="SSF103473">
    <property type="entry name" value="MFS general substrate transporter"/>
    <property type="match status" value="1"/>
</dbReference>
<evidence type="ECO:0000256" key="8">
    <source>
        <dbReference type="SAM" id="Phobius"/>
    </source>
</evidence>
<name>A0A747XIE4_SALER</name>
<dbReference type="GO" id="GO:0022857">
    <property type="term" value="F:transmembrane transporter activity"/>
    <property type="evidence" value="ECO:0007669"/>
    <property type="project" value="InterPro"/>
</dbReference>
<feature type="domain" description="Major facilitator superfamily (MFS) profile" evidence="9">
    <location>
        <begin position="1"/>
        <end position="197"/>
    </location>
</feature>
<dbReference type="GO" id="GO:0005886">
    <property type="term" value="C:plasma membrane"/>
    <property type="evidence" value="ECO:0007669"/>
    <property type="project" value="UniProtKB-SubCell"/>
</dbReference>
<gene>
    <name evidence="10" type="ORF">G8N98_004942</name>
</gene>
<keyword evidence="4" id="KW-0997">Cell inner membrane</keyword>
<feature type="transmembrane region" description="Helical" evidence="8">
    <location>
        <begin position="43"/>
        <end position="64"/>
    </location>
</feature>
<comment type="subcellular location">
    <subcellularLocation>
        <location evidence="1">Cell inner membrane</location>
        <topology evidence="1">Multi-pass membrane protein</topology>
    </subcellularLocation>
</comment>
<dbReference type="Pfam" id="PF07690">
    <property type="entry name" value="MFS_1"/>
    <property type="match status" value="1"/>
</dbReference>
<evidence type="ECO:0000256" key="3">
    <source>
        <dbReference type="ARBA" id="ARBA00022475"/>
    </source>
</evidence>
<keyword evidence="3" id="KW-1003">Cell membrane</keyword>
<comment type="caution">
    <text evidence="10">The sequence shown here is derived from an EMBL/GenBank/DDBJ whole genome shotgun (WGS) entry which is preliminary data.</text>
</comment>
<feature type="non-terminal residue" evidence="10">
    <location>
        <position position="245"/>
    </location>
</feature>
<keyword evidence="5 8" id="KW-0812">Transmembrane</keyword>
<dbReference type="PROSITE" id="PS50850">
    <property type="entry name" value="MFS"/>
    <property type="match status" value="1"/>
</dbReference>
<evidence type="ECO:0000256" key="1">
    <source>
        <dbReference type="ARBA" id="ARBA00004429"/>
    </source>
</evidence>
<feature type="transmembrane region" description="Helical" evidence="8">
    <location>
        <begin position="76"/>
        <end position="98"/>
    </location>
</feature>
<accession>A0A747XIE4</accession>
<dbReference type="EMBL" id="DAAVHT010000067">
    <property type="protein sequence ID" value="HAF4696598.1"/>
    <property type="molecule type" value="Genomic_DNA"/>
</dbReference>